<keyword evidence="4 7" id="KW-0540">Nuclease</keyword>
<dbReference type="PANTHER" id="PTHR30337">
    <property type="entry name" value="COMPONENT OF ATP-DEPENDENT DSDNA EXONUCLEASE"/>
    <property type="match status" value="1"/>
</dbReference>
<feature type="domain" description="Calcineurin-like phosphoesterase" evidence="8">
    <location>
        <begin position="1"/>
        <end position="213"/>
    </location>
</feature>
<evidence type="ECO:0000313" key="10">
    <source>
        <dbReference type="EMBL" id="THB61811.1"/>
    </source>
</evidence>
<dbReference type="InterPro" id="IPR004593">
    <property type="entry name" value="SbcD"/>
</dbReference>
<evidence type="ECO:0000256" key="5">
    <source>
        <dbReference type="ARBA" id="ARBA00022801"/>
    </source>
</evidence>
<keyword evidence="7" id="KW-0255">Endonuclease</keyword>
<evidence type="ECO:0000256" key="3">
    <source>
        <dbReference type="ARBA" id="ARBA00013365"/>
    </source>
</evidence>
<organism evidence="10 11">
    <name type="scientific">Vagococcus silagei</name>
    <dbReference type="NCBI Taxonomy" id="2508885"/>
    <lineage>
        <taxon>Bacteria</taxon>
        <taxon>Bacillati</taxon>
        <taxon>Bacillota</taxon>
        <taxon>Bacilli</taxon>
        <taxon>Lactobacillales</taxon>
        <taxon>Enterococcaceae</taxon>
        <taxon>Vagococcus</taxon>
    </lineage>
</organism>
<dbReference type="GO" id="GO:0006310">
    <property type="term" value="P:DNA recombination"/>
    <property type="evidence" value="ECO:0007669"/>
    <property type="project" value="UniProtKB-KW"/>
</dbReference>
<dbReference type="Proteomes" id="UP000310506">
    <property type="component" value="Unassembled WGS sequence"/>
</dbReference>
<dbReference type="PANTHER" id="PTHR30337:SF0">
    <property type="entry name" value="NUCLEASE SBCCD SUBUNIT D"/>
    <property type="match status" value="1"/>
</dbReference>
<evidence type="ECO:0000256" key="1">
    <source>
        <dbReference type="ARBA" id="ARBA00010555"/>
    </source>
</evidence>
<gene>
    <name evidence="7" type="primary">sbcD</name>
    <name evidence="10" type="ORF">ESZ54_03300</name>
</gene>
<dbReference type="OrthoDB" id="9773856at2"/>
<comment type="similarity">
    <text evidence="1 7">Belongs to the SbcD family.</text>
</comment>
<keyword evidence="5 7" id="KW-0378">Hydrolase</keyword>
<feature type="domain" description="Nuclease SbcCD subunit D C-terminal" evidence="9">
    <location>
        <begin position="265"/>
        <end position="357"/>
    </location>
</feature>
<comment type="caution">
    <text evidence="10">The sequence shown here is derived from an EMBL/GenBank/DDBJ whole genome shotgun (WGS) entry which is preliminary data.</text>
</comment>
<dbReference type="Gene3D" id="3.60.21.10">
    <property type="match status" value="1"/>
</dbReference>
<proteinExistence type="inferred from homology"/>
<comment type="function">
    <text evidence="7">SbcCD cleaves DNA hairpin structures. These structures can inhibit DNA replication and are intermediates in certain DNA recombination reactions. The complex acts as a 3'-&gt;5' double strand exonuclease that can open hairpins. It also has a 5' single-strand endonuclease activity.</text>
</comment>
<dbReference type="EMBL" id="SDGV01000007">
    <property type="protein sequence ID" value="THB61811.1"/>
    <property type="molecule type" value="Genomic_DNA"/>
</dbReference>
<name>A0A4S3B409_9ENTE</name>
<evidence type="ECO:0000256" key="4">
    <source>
        <dbReference type="ARBA" id="ARBA00022722"/>
    </source>
</evidence>
<keyword evidence="7" id="KW-0233">DNA recombination</keyword>
<dbReference type="GO" id="GO:0006260">
    <property type="term" value="P:DNA replication"/>
    <property type="evidence" value="ECO:0007669"/>
    <property type="project" value="UniProtKB-KW"/>
</dbReference>
<dbReference type="CDD" id="cd00840">
    <property type="entry name" value="MPP_Mre11_N"/>
    <property type="match status" value="1"/>
</dbReference>
<protein>
    <recommendedName>
        <fullName evidence="3 7">Nuclease SbcCD subunit D</fullName>
    </recommendedName>
</protein>
<evidence type="ECO:0000259" key="8">
    <source>
        <dbReference type="Pfam" id="PF00149"/>
    </source>
</evidence>
<evidence type="ECO:0000259" key="9">
    <source>
        <dbReference type="Pfam" id="PF12320"/>
    </source>
</evidence>
<dbReference type="InterPro" id="IPR029052">
    <property type="entry name" value="Metallo-depent_PP-like"/>
</dbReference>
<dbReference type="InterPro" id="IPR004843">
    <property type="entry name" value="Calcineurin-like_PHP"/>
</dbReference>
<dbReference type="InterPro" id="IPR041796">
    <property type="entry name" value="Mre11_N"/>
</dbReference>
<dbReference type="InterPro" id="IPR050535">
    <property type="entry name" value="DNA_Repair-Maintenance_Comp"/>
</dbReference>
<comment type="subunit">
    <text evidence="2 7">Heterodimer of SbcC and SbcD.</text>
</comment>
<evidence type="ECO:0000256" key="7">
    <source>
        <dbReference type="RuleBase" id="RU363069"/>
    </source>
</evidence>
<keyword evidence="11" id="KW-1185">Reference proteome</keyword>
<dbReference type="AlphaFoldDB" id="A0A4S3B409"/>
<dbReference type="SUPFAM" id="SSF56300">
    <property type="entry name" value="Metallo-dependent phosphatases"/>
    <property type="match status" value="1"/>
</dbReference>
<evidence type="ECO:0000256" key="2">
    <source>
        <dbReference type="ARBA" id="ARBA00011322"/>
    </source>
</evidence>
<keyword evidence="6 7" id="KW-0269">Exonuclease</keyword>
<keyword evidence="7" id="KW-0235">DNA replication</keyword>
<dbReference type="RefSeq" id="WP_136136258.1">
    <property type="nucleotide sequence ID" value="NZ_SDGV01000007.1"/>
</dbReference>
<dbReference type="Pfam" id="PF12320">
    <property type="entry name" value="SbcD_C"/>
    <property type="match status" value="1"/>
</dbReference>
<dbReference type="GO" id="GO:0004519">
    <property type="term" value="F:endonuclease activity"/>
    <property type="evidence" value="ECO:0007669"/>
    <property type="project" value="UniProtKB-KW"/>
</dbReference>
<accession>A0A4S3B409</accession>
<dbReference type="Pfam" id="PF00149">
    <property type="entry name" value="Metallophos"/>
    <property type="match status" value="1"/>
</dbReference>
<evidence type="ECO:0000313" key="11">
    <source>
        <dbReference type="Proteomes" id="UP000310506"/>
    </source>
</evidence>
<dbReference type="GO" id="GO:0008408">
    <property type="term" value="F:3'-5' exonuclease activity"/>
    <property type="evidence" value="ECO:0007669"/>
    <property type="project" value="InterPro"/>
</dbReference>
<sequence>MKILHTADWHIGRKFNGFSLLEEQQDAFSQLLEVALKEEVAAIVIAGDLYDRSNPSAESVKVLQDMLIKLNLEHRFPVFAISGNHDSPTRLNVGSPWMQPNQFYLTTKIEEASSPIEFQDLQLFLLPYFEPFHAREYFGDESIRDIQTGVQLMVEKMSENFDSSKRQLLVSHFFVAGSTKEESETTLEVGGLANVTQDTFTAFDYVALGHLHYQDALKHGEKVKYSGSLLKYSLSEMNQEKGFRIVDIPEDKAQPVTSRFIAIKPLRDVQKITGNFAALCQPESYQKTDREAYTGIVLEDQTVIDNAIGQLREIYPRLIQLELAALKTQQTSSRILQEETIKELDTTQLVQSYYQEVMSEPLSEKQQAWLEQAILEETKES</sequence>
<dbReference type="InterPro" id="IPR026843">
    <property type="entry name" value="SbcD_C"/>
</dbReference>
<evidence type="ECO:0000256" key="6">
    <source>
        <dbReference type="ARBA" id="ARBA00022839"/>
    </source>
</evidence>
<dbReference type="NCBIfam" id="TIGR00619">
    <property type="entry name" value="sbcd"/>
    <property type="match status" value="1"/>
</dbReference>
<reference evidence="10 11" key="1">
    <citation type="submission" date="2019-01" db="EMBL/GenBank/DDBJ databases">
        <title>Vagococcus silagei sp. nov. isolated from brewer's grain.</title>
        <authorList>
            <person name="Guu J.-R."/>
        </authorList>
    </citation>
    <scope>NUCLEOTIDE SEQUENCE [LARGE SCALE GENOMIC DNA]</scope>
    <source>
        <strain evidence="10 11">2B-2</strain>
    </source>
</reference>